<accession>A0A5B6WBX3</accession>
<evidence type="ECO:0000313" key="3">
    <source>
        <dbReference type="Proteomes" id="UP000325315"/>
    </source>
</evidence>
<keyword evidence="3" id="KW-1185">Reference proteome</keyword>
<dbReference type="PANTHER" id="PTHR31672">
    <property type="entry name" value="BNACNNG10540D PROTEIN"/>
    <property type="match status" value="1"/>
</dbReference>
<dbReference type="AlphaFoldDB" id="A0A5B6WBX3"/>
<dbReference type="Proteomes" id="UP000325315">
    <property type="component" value="Unassembled WGS sequence"/>
</dbReference>
<gene>
    <name evidence="2" type="ORF">EPI10_012151</name>
</gene>
<dbReference type="EMBL" id="SMMG02000004">
    <property type="protein sequence ID" value="KAA3478342.1"/>
    <property type="molecule type" value="Genomic_DNA"/>
</dbReference>
<protein>
    <submittedName>
        <fullName evidence="2">F-box protein CPR30-like</fullName>
    </submittedName>
</protein>
<reference evidence="3" key="1">
    <citation type="journal article" date="2019" name="Plant Biotechnol. J.">
        <title>Genome sequencing of the Australian wild diploid species Gossypium australe highlights disease resistance and delayed gland morphogenesis.</title>
        <authorList>
            <person name="Cai Y."/>
            <person name="Cai X."/>
            <person name="Wang Q."/>
            <person name="Wang P."/>
            <person name="Zhang Y."/>
            <person name="Cai C."/>
            <person name="Xu Y."/>
            <person name="Wang K."/>
            <person name="Zhou Z."/>
            <person name="Wang C."/>
            <person name="Geng S."/>
            <person name="Li B."/>
            <person name="Dong Q."/>
            <person name="Hou Y."/>
            <person name="Wang H."/>
            <person name="Ai P."/>
            <person name="Liu Z."/>
            <person name="Yi F."/>
            <person name="Sun M."/>
            <person name="An G."/>
            <person name="Cheng J."/>
            <person name="Zhang Y."/>
            <person name="Shi Q."/>
            <person name="Xie Y."/>
            <person name="Shi X."/>
            <person name="Chang Y."/>
            <person name="Huang F."/>
            <person name="Chen Y."/>
            <person name="Hong S."/>
            <person name="Mi L."/>
            <person name="Sun Q."/>
            <person name="Zhang L."/>
            <person name="Zhou B."/>
            <person name="Peng R."/>
            <person name="Zhang X."/>
            <person name="Liu F."/>
        </authorList>
    </citation>
    <scope>NUCLEOTIDE SEQUENCE [LARGE SCALE GENOMIC DNA]</scope>
    <source>
        <strain evidence="3">cv. PA1801</strain>
    </source>
</reference>
<organism evidence="2 3">
    <name type="scientific">Gossypium australe</name>
    <dbReference type="NCBI Taxonomy" id="47621"/>
    <lineage>
        <taxon>Eukaryota</taxon>
        <taxon>Viridiplantae</taxon>
        <taxon>Streptophyta</taxon>
        <taxon>Embryophyta</taxon>
        <taxon>Tracheophyta</taxon>
        <taxon>Spermatophyta</taxon>
        <taxon>Magnoliopsida</taxon>
        <taxon>eudicotyledons</taxon>
        <taxon>Gunneridae</taxon>
        <taxon>Pentapetalae</taxon>
        <taxon>rosids</taxon>
        <taxon>malvids</taxon>
        <taxon>Malvales</taxon>
        <taxon>Malvaceae</taxon>
        <taxon>Malvoideae</taxon>
        <taxon>Gossypium</taxon>
    </lineage>
</organism>
<evidence type="ECO:0000259" key="1">
    <source>
        <dbReference type="Pfam" id="PF08268"/>
    </source>
</evidence>
<dbReference type="OrthoDB" id="958703at2759"/>
<dbReference type="InterPro" id="IPR050796">
    <property type="entry name" value="SCF_F-box_component"/>
</dbReference>
<dbReference type="InterPro" id="IPR017451">
    <property type="entry name" value="F-box-assoc_interact_dom"/>
</dbReference>
<dbReference type="Pfam" id="PF08268">
    <property type="entry name" value="FBA_3"/>
    <property type="match status" value="1"/>
</dbReference>
<evidence type="ECO:0000313" key="2">
    <source>
        <dbReference type="EMBL" id="KAA3478342.1"/>
    </source>
</evidence>
<sequence>MHLNCYGRNTDGFFVYGCYSYGIQHSKSLFDQPRKFIIGSIDGLVCLRCFLKKDDRLRIHICNPSTREIMEPPQCHHNRNDLFVATGFGFCHKSNDYKVVQISYRRDSPSSKVQVQVYSLNMNSWKTIKMENPSLWALSP</sequence>
<dbReference type="NCBIfam" id="TIGR01640">
    <property type="entry name" value="F_box_assoc_1"/>
    <property type="match status" value="1"/>
</dbReference>
<name>A0A5B6WBX3_9ROSI</name>
<proteinExistence type="predicted"/>
<comment type="caution">
    <text evidence="2">The sequence shown here is derived from an EMBL/GenBank/DDBJ whole genome shotgun (WGS) entry which is preliminary data.</text>
</comment>
<dbReference type="PANTHER" id="PTHR31672:SF13">
    <property type="entry name" value="F-BOX PROTEIN CPR30-LIKE"/>
    <property type="match status" value="1"/>
</dbReference>
<feature type="domain" description="F-box associated beta-propeller type 3" evidence="1">
    <location>
        <begin position="27"/>
        <end position="132"/>
    </location>
</feature>
<dbReference type="InterPro" id="IPR013187">
    <property type="entry name" value="F-box-assoc_dom_typ3"/>
</dbReference>